<feature type="non-terminal residue" evidence="2">
    <location>
        <position position="1"/>
    </location>
</feature>
<keyword evidence="1" id="KW-0812">Transmembrane</keyword>
<evidence type="ECO:0000256" key="1">
    <source>
        <dbReference type="SAM" id="Phobius"/>
    </source>
</evidence>
<proteinExistence type="predicted"/>
<reference evidence="2 3" key="1">
    <citation type="submission" date="2019-05" db="EMBL/GenBank/DDBJ databases">
        <title>Draft genome sequence of Nonomuraea zeae DSM 100528.</title>
        <authorList>
            <person name="Saricaoglu S."/>
            <person name="Isik K."/>
        </authorList>
    </citation>
    <scope>NUCLEOTIDE SEQUENCE [LARGE SCALE GENOMIC DNA]</scope>
    <source>
        <strain evidence="2 3">DSM 100528</strain>
    </source>
</reference>
<feature type="transmembrane region" description="Helical" evidence="1">
    <location>
        <begin position="22"/>
        <end position="40"/>
    </location>
</feature>
<name>A0A5S4H1Q7_9ACTN</name>
<evidence type="ECO:0000313" key="3">
    <source>
        <dbReference type="Proteomes" id="UP000306628"/>
    </source>
</evidence>
<sequence length="41" mass="3992">AMGAVAGGFAGARLGRRIPAPVLRGVIVCVGIAAIVVLVYG</sequence>
<comment type="caution">
    <text evidence="2">The sequence shown here is derived from an EMBL/GenBank/DDBJ whole genome shotgun (WGS) entry which is preliminary data.</text>
</comment>
<accession>A0A5S4H1Q7</accession>
<keyword evidence="3" id="KW-1185">Reference proteome</keyword>
<evidence type="ECO:0000313" key="2">
    <source>
        <dbReference type="EMBL" id="TMR39096.1"/>
    </source>
</evidence>
<protein>
    <submittedName>
        <fullName evidence="2">Sulfite exporter TauE/SafE family protein</fullName>
    </submittedName>
</protein>
<keyword evidence="1" id="KW-0472">Membrane</keyword>
<dbReference type="AlphaFoldDB" id="A0A5S4H1Q7"/>
<gene>
    <name evidence="2" type="ORF">ETD85_03180</name>
</gene>
<keyword evidence="1" id="KW-1133">Transmembrane helix</keyword>
<dbReference type="EMBL" id="VCKX01000005">
    <property type="protein sequence ID" value="TMR39096.1"/>
    <property type="molecule type" value="Genomic_DNA"/>
</dbReference>
<organism evidence="2 3">
    <name type="scientific">Nonomuraea zeae</name>
    <dbReference type="NCBI Taxonomy" id="1642303"/>
    <lineage>
        <taxon>Bacteria</taxon>
        <taxon>Bacillati</taxon>
        <taxon>Actinomycetota</taxon>
        <taxon>Actinomycetes</taxon>
        <taxon>Streptosporangiales</taxon>
        <taxon>Streptosporangiaceae</taxon>
        <taxon>Nonomuraea</taxon>
    </lineage>
</organism>
<dbReference type="Proteomes" id="UP000306628">
    <property type="component" value="Unassembled WGS sequence"/>
</dbReference>